<dbReference type="CDD" id="cd06261">
    <property type="entry name" value="TM_PBP2"/>
    <property type="match status" value="1"/>
</dbReference>
<feature type="transmembrane region" description="Helical" evidence="7">
    <location>
        <begin position="139"/>
        <end position="158"/>
    </location>
</feature>
<dbReference type="GO" id="GO:0005886">
    <property type="term" value="C:plasma membrane"/>
    <property type="evidence" value="ECO:0007669"/>
    <property type="project" value="UniProtKB-SubCell"/>
</dbReference>
<dbReference type="PANTHER" id="PTHR43386:SF1">
    <property type="entry name" value="D,D-DIPEPTIDE TRANSPORT SYSTEM PERMEASE PROTEIN DDPC-RELATED"/>
    <property type="match status" value="1"/>
</dbReference>
<dbReference type="PANTHER" id="PTHR43386">
    <property type="entry name" value="OLIGOPEPTIDE TRANSPORT SYSTEM PERMEASE PROTEIN APPC"/>
    <property type="match status" value="1"/>
</dbReference>
<evidence type="ECO:0000256" key="2">
    <source>
        <dbReference type="ARBA" id="ARBA00022448"/>
    </source>
</evidence>
<dbReference type="GO" id="GO:0055085">
    <property type="term" value="P:transmembrane transport"/>
    <property type="evidence" value="ECO:0007669"/>
    <property type="project" value="InterPro"/>
</dbReference>
<gene>
    <name evidence="9" type="primary">dppC</name>
    <name evidence="9" type="ORF">KL86CLO1_11866</name>
</gene>
<keyword evidence="2 7" id="KW-0813">Transport</keyword>
<feature type="transmembrane region" description="Helical" evidence="7">
    <location>
        <begin position="206"/>
        <end position="223"/>
    </location>
</feature>
<dbReference type="EMBL" id="FLUN01000001">
    <property type="protein sequence ID" value="SBW04116.1"/>
    <property type="molecule type" value="Genomic_DNA"/>
</dbReference>
<feature type="transmembrane region" description="Helical" evidence="7">
    <location>
        <begin position="244"/>
        <end position="265"/>
    </location>
</feature>
<feature type="transmembrane region" description="Helical" evidence="7">
    <location>
        <begin position="179"/>
        <end position="200"/>
    </location>
</feature>
<comment type="subcellular location">
    <subcellularLocation>
        <location evidence="1 7">Cell membrane</location>
        <topology evidence="1 7">Multi-pass membrane protein</topology>
    </subcellularLocation>
</comment>
<dbReference type="InterPro" id="IPR050366">
    <property type="entry name" value="BP-dependent_transpt_permease"/>
</dbReference>
<dbReference type="Pfam" id="PF00528">
    <property type="entry name" value="BPD_transp_1"/>
    <property type="match status" value="1"/>
</dbReference>
<protein>
    <submittedName>
        <fullName evidence="9">Dipeptide transporter membrane component of ABC superfamily</fullName>
    </submittedName>
</protein>
<evidence type="ECO:0000256" key="6">
    <source>
        <dbReference type="ARBA" id="ARBA00023136"/>
    </source>
</evidence>
<proteinExistence type="inferred from homology"/>
<sequence>MKESTKEKLKSFFTVPVCISLILLLSVILMAVFANQLATHDPNALDIANMLSGPSPEHLLGTDKTGRDLFSRLVIGSRITILSAFGVVLISAIIGIPYGMIAGYYGGFVDKMLMRISDVILSFPSLLLAFVFVSAFGRGVINAVLALGIVYVPMLAKLTRSMVLVEKNKVYVEAAKSIGYSNLHIMVVEILPNCLATIVVQLTLDIGYAILDLAAMSFLGLGVQPPTADWGAMLEDGRIVITKSPLVALAPGIMIVITVVAINIFGDATRAYLDPAQRKLPSLRKFKKMVGAESVG</sequence>
<evidence type="ECO:0000256" key="4">
    <source>
        <dbReference type="ARBA" id="ARBA00022692"/>
    </source>
</evidence>
<evidence type="ECO:0000256" key="7">
    <source>
        <dbReference type="RuleBase" id="RU363032"/>
    </source>
</evidence>
<keyword evidence="3" id="KW-1003">Cell membrane</keyword>
<evidence type="ECO:0000259" key="8">
    <source>
        <dbReference type="PROSITE" id="PS50928"/>
    </source>
</evidence>
<keyword evidence="6 7" id="KW-0472">Membrane</keyword>
<reference evidence="9" key="1">
    <citation type="submission" date="2016-04" db="EMBL/GenBank/DDBJ databases">
        <authorList>
            <person name="Evans L.H."/>
            <person name="Alamgir A."/>
            <person name="Owens N."/>
            <person name="Weber N.D."/>
            <person name="Virtaneva K."/>
            <person name="Barbian K."/>
            <person name="Babar A."/>
            <person name="Rosenke K."/>
        </authorList>
    </citation>
    <scope>NUCLEOTIDE SEQUENCE</scope>
    <source>
        <strain evidence="9">86</strain>
    </source>
</reference>
<keyword evidence="5 7" id="KW-1133">Transmembrane helix</keyword>
<evidence type="ECO:0000256" key="5">
    <source>
        <dbReference type="ARBA" id="ARBA00022989"/>
    </source>
</evidence>
<dbReference type="InterPro" id="IPR035906">
    <property type="entry name" value="MetI-like_sf"/>
</dbReference>
<comment type="similarity">
    <text evidence="7">Belongs to the binding-protein-dependent transport system permease family.</text>
</comment>
<organism evidence="9">
    <name type="scientific">uncultured Eubacteriales bacterium</name>
    <dbReference type="NCBI Taxonomy" id="172733"/>
    <lineage>
        <taxon>Bacteria</taxon>
        <taxon>Bacillati</taxon>
        <taxon>Bacillota</taxon>
        <taxon>Clostridia</taxon>
        <taxon>Eubacteriales</taxon>
        <taxon>environmental samples</taxon>
    </lineage>
</organism>
<name>A0A212JXB5_9FIRM</name>
<dbReference type="AlphaFoldDB" id="A0A212JXB5"/>
<feature type="transmembrane region" description="Helical" evidence="7">
    <location>
        <begin position="79"/>
        <end position="101"/>
    </location>
</feature>
<dbReference type="PROSITE" id="PS50928">
    <property type="entry name" value="ABC_TM1"/>
    <property type="match status" value="1"/>
</dbReference>
<feature type="transmembrane region" description="Helical" evidence="7">
    <location>
        <begin position="113"/>
        <end position="133"/>
    </location>
</feature>
<evidence type="ECO:0000256" key="3">
    <source>
        <dbReference type="ARBA" id="ARBA00022475"/>
    </source>
</evidence>
<evidence type="ECO:0000313" key="9">
    <source>
        <dbReference type="EMBL" id="SBW04116.1"/>
    </source>
</evidence>
<dbReference type="Gene3D" id="1.10.3720.10">
    <property type="entry name" value="MetI-like"/>
    <property type="match status" value="1"/>
</dbReference>
<feature type="transmembrane region" description="Helical" evidence="7">
    <location>
        <begin position="12"/>
        <end position="34"/>
    </location>
</feature>
<feature type="domain" description="ABC transmembrane type-1" evidence="8">
    <location>
        <begin position="77"/>
        <end position="266"/>
    </location>
</feature>
<accession>A0A212JXB5</accession>
<evidence type="ECO:0000256" key="1">
    <source>
        <dbReference type="ARBA" id="ARBA00004651"/>
    </source>
</evidence>
<keyword evidence="4 7" id="KW-0812">Transmembrane</keyword>
<dbReference type="SUPFAM" id="SSF161098">
    <property type="entry name" value="MetI-like"/>
    <property type="match status" value="1"/>
</dbReference>
<dbReference type="InterPro" id="IPR000515">
    <property type="entry name" value="MetI-like"/>
</dbReference>